<evidence type="ECO:0000313" key="8">
    <source>
        <dbReference type="Proteomes" id="UP001154078"/>
    </source>
</evidence>
<evidence type="ECO:0000256" key="5">
    <source>
        <dbReference type="SAM" id="MobiDB-lite"/>
    </source>
</evidence>
<feature type="coiled-coil region" evidence="4">
    <location>
        <begin position="391"/>
        <end position="621"/>
    </location>
</feature>
<evidence type="ECO:0000256" key="1">
    <source>
        <dbReference type="ARBA" id="ARBA00004186"/>
    </source>
</evidence>
<dbReference type="PANTHER" id="PTHR18956:SF6">
    <property type="entry name" value="HYALURONAN MEDIATED MOTILITY RECEPTOR"/>
    <property type="match status" value="1"/>
</dbReference>
<evidence type="ECO:0000256" key="2">
    <source>
        <dbReference type="ARBA" id="ARBA00022490"/>
    </source>
</evidence>
<feature type="coiled-coil region" evidence="4">
    <location>
        <begin position="767"/>
        <end position="808"/>
    </location>
</feature>
<dbReference type="Proteomes" id="UP001154078">
    <property type="component" value="Chromosome 7"/>
</dbReference>
<dbReference type="InterPro" id="IPR031794">
    <property type="entry name" value="HMMR_C"/>
</dbReference>
<comment type="subcellular location">
    <subcellularLocation>
        <location evidence="1">Cytoplasm</location>
        <location evidence="1">Cytoskeleton</location>
        <location evidence="1">Spindle</location>
    </subcellularLocation>
</comment>
<feature type="region of interest" description="Disordered" evidence="5">
    <location>
        <begin position="815"/>
        <end position="845"/>
    </location>
</feature>
<reference evidence="7" key="1">
    <citation type="submission" date="2021-12" db="EMBL/GenBank/DDBJ databases">
        <authorList>
            <person name="King R."/>
        </authorList>
    </citation>
    <scope>NUCLEOTIDE SEQUENCE</scope>
</reference>
<evidence type="ECO:0000313" key="7">
    <source>
        <dbReference type="EMBL" id="CAH0561234.1"/>
    </source>
</evidence>
<feature type="region of interest" description="Disordered" evidence="5">
    <location>
        <begin position="1"/>
        <end position="25"/>
    </location>
</feature>
<sequence>MSFSKSKVKRFNEIKPVTPSPADYNTERKNKIKFAVIPKSGRFVDESPAPSENGSTKSSPPFRTPTLPKKKKFLTNSTAKMKLFGNFLTGNTNINDNEQLREKIVECDNKDLYIKELREQMDEIKDKLLKLEQEKQKMDLDRTVYEEQSIILQEEFENKSKELKEKHDEELQIINKEKEEIDNELRQIKEQCQKIKEEHKNNIIKLKENMDRFQEVYSDSIEKYNHEIEQKEETILKLQQTQQDLQNKHFEEIDRLKKEHNQELQDMEFEMLKIMTEVENKKQSVSIKMREFEDALKKQMQDLTERFIEEKQMIIIQSEDQLKQMKDNYKDVNILIEMQTKEKLEESEAIWQEKFAEQEKQSEAILKECQAISEYSIIQCELEKNIIKNELTDAVKEKTMIEEKCEEINKNYDELNVKYANLEEKLTLMVEELEETKETIEKQKEEIKEATNQKRCYQITMATCQETIEVLKKRLISSDSDVEQLKQEVMHCEEKNLEQENKLIRLKEDLKRSEEQNEELELQYESSLRMNEIEIALIKEELNGKIEEYRRKTEDFLVKTNEEWKILEDAQELVACAQIEIEHLELENEELKKREENCAEVAIKEEEIAELKKLLLQNQEKCESYSQYVDYYKMKISENESEIEELSGIRKKYIEQSGRYDDILQKFEAVKTENLKYKNKFNTEKNNYEELLKKFQELQADNENNKRLVEEQRILIGPFKEQLEAYELEKDALLGENRCIEREARDISSKYADVLGHQNQKQKIKHLHALKEKNLELLQSKMDLEKKVKIQSKTMEKLKKENEDLKKCLKKFKAPANTDKENIGSPNRSLTSMQIHSPGPLRERN</sequence>
<dbReference type="EMBL" id="OV121138">
    <property type="protein sequence ID" value="CAH0561234.1"/>
    <property type="molecule type" value="Genomic_DNA"/>
</dbReference>
<feature type="compositionally biased region" description="Polar residues" evidence="5">
    <location>
        <begin position="824"/>
        <end position="835"/>
    </location>
</feature>
<keyword evidence="3" id="KW-0206">Cytoskeleton</keyword>
<evidence type="ECO:0000256" key="3">
    <source>
        <dbReference type="ARBA" id="ARBA00023212"/>
    </source>
</evidence>
<accession>A0A9P0BDU9</accession>
<feature type="domain" description="Hyaluronan-mediated motility receptor C-terminal" evidence="6">
    <location>
        <begin position="680"/>
        <end position="822"/>
    </location>
</feature>
<proteinExistence type="predicted"/>
<dbReference type="InterPro" id="IPR026203">
    <property type="entry name" value="IHABP"/>
</dbReference>
<dbReference type="GO" id="GO:0005540">
    <property type="term" value="F:hyaluronic acid binding"/>
    <property type="evidence" value="ECO:0007669"/>
    <property type="project" value="InterPro"/>
</dbReference>
<evidence type="ECO:0000256" key="4">
    <source>
        <dbReference type="SAM" id="Coils"/>
    </source>
</evidence>
<dbReference type="Pfam" id="PF15908">
    <property type="entry name" value="HMMR_C"/>
    <property type="match status" value="1"/>
</dbReference>
<keyword evidence="4" id="KW-0175">Coiled coil</keyword>
<dbReference type="GO" id="GO:0005819">
    <property type="term" value="C:spindle"/>
    <property type="evidence" value="ECO:0007669"/>
    <property type="project" value="UniProtKB-SubCell"/>
</dbReference>
<evidence type="ECO:0000259" key="6">
    <source>
        <dbReference type="Pfam" id="PF15908"/>
    </source>
</evidence>
<dbReference type="PANTHER" id="PTHR18956">
    <property type="entry name" value="HYALURONAN MEDIATED MOTILITY RECEPTOR"/>
    <property type="match status" value="1"/>
</dbReference>
<dbReference type="OrthoDB" id="419631at2759"/>
<keyword evidence="8" id="KW-1185">Reference proteome</keyword>
<protein>
    <recommendedName>
        <fullName evidence="6">Hyaluronan-mediated motility receptor C-terminal domain-containing protein</fullName>
    </recommendedName>
</protein>
<gene>
    <name evidence="7" type="ORF">MELIAE_LOCUS10816</name>
</gene>
<keyword evidence="2" id="KW-0963">Cytoplasm</keyword>
<organism evidence="7 8">
    <name type="scientific">Brassicogethes aeneus</name>
    <name type="common">Rape pollen beetle</name>
    <name type="synonym">Meligethes aeneus</name>
    <dbReference type="NCBI Taxonomy" id="1431903"/>
    <lineage>
        <taxon>Eukaryota</taxon>
        <taxon>Metazoa</taxon>
        <taxon>Ecdysozoa</taxon>
        <taxon>Arthropoda</taxon>
        <taxon>Hexapoda</taxon>
        <taxon>Insecta</taxon>
        <taxon>Pterygota</taxon>
        <taxon>Neoptera</taxon>
        <taxon>Endopterygota</taxon>
        <taxon>Coleoptera</taxon>
        <taxon>Polyphaga</taxon>
        <taxon>Cucujiformia</taxon>
        <taxon>Nitidulidae</taxon>
        <taxon>Meligethinae</taxon>
        <taxon>Brassicogethes</taxon>
    </lineage>
</organism>
<feature type="compositionally biased region" description="Polar residues" evidence="5">
    <location>
        <begin position="50"/>
        <end position="59"/>
    </location>
</feature>
<feature type="region of interest" description="Disordered" evidence="5">
    <location>
        <begin position="42"/>
        <end position="71"/>
    </location>
</feature>
<feature type="coiled-coil region" evidence="4">
    <location>
        <begin position="107"/>
        <end position="361"/>
    </location>
</feature>
<dbReference type="AlphaFoldDB" id="A0A9P0BDU9"/>
<name>A0A9P0BDU9_BRAAE</name>
<feature type="coiled-coil region" evidence="4">
    <location>
        <begin position="674"/>
        <end position="743"/>
    </location>
</feature>